<dbReference type="AlphaFoldDB" id="A0A6G7PZ00"/>
<reference evidence="2 3" key="1">
    <citation type="submission" date="2020-02" db="EMBL/GenBank/DDBJ databases">
        <title>Genome analysis of Thermosulfuriphilus ammonigenes ST65T, an anaerobic thermophilic chemolithoautotrophic bacterium isolated from a deep-sea hydrothermal vent.</title>
        <authorList>
            <person name="Slobodkina G."/>
            <person name="Allioux M."/>
            <person name="Merkel A."/>
            <person name="Alain K."/>
            <person name="Jebbar M."/>
            <person name="Slobodkin A."/>
        </authorList>
    </citation>
    <scope>NUCLEOTIDE SEQUENCE [LARGE SCALE GENOMIC DNA]</scope>
    <source>
        <strain evidence="2 3">ST65</strain>
    </source>
</reference>
<evidence type="ECO:0000259" key="1">
    <source>
        <dbReference type="Pfam" id="PF14361"/>
    </source>
</evidence>
<dbReference type="Proteomes" id="UP000502179">
    <property type="component" value="Chromosome"/>
</dbReference>
<dbReference type="InterPro" id="IPR025751">
    <property type="entry name" value="RsbRD_N_dom"/>
</dbReference>
<feature type="domain" description="RsbT co-antagonist protein RsbRD N-terminal" evidence="1">
    <location>
        <begin position="14"/>
        <end position="141"/>
    </location>
</feature>
<organism evidence="2 3">
    <name type="scientific">Thermosulfuriphilus ammonigenes</name>
    <dbReference type="NCBI Taxonomy" id="1936021"/>
    <lineage>
        <taxon>Bacteria</taxon>
        <taxon>Pseudomonadati</taxon>
        <taxon>Thermodesulfobacteriota</taxon>
        <taxon>Thermodesulfobacteria</taxon>
        <taxon>Thermodesulfobacteriales</taxon>
        <taxon>Thermodesulfobacteriaceae</taxon>
        <taxon>Thermosulfuriphilus</taxon>
    </lineage>
</organism>
<name>A0A6G7PZ00_9BACT</name>
<proteinExistence type="predicted"/>
<keyword evidence="3" id="KW-1185">Reference proteome</keyword>
<evidence type="ECO:0000313" key="3">
    <source>
        <dbReference type="Proteomes" id="UP000502179"/>
    </source>
</evidence>
<protein>
    <recommendedName>
        <fullName evidence="1">RsbT co-antagonist protein RsbRD N-terminal domain-containing protein</fullName>
    </recommendedName>
</protein>
<gene>
    <name evidence="2" type="ORF">G4V39_00005</name>
</gene>
<dbReference type="RefSeq" id="WP_166033022.1">
    <property type="nucleotide sequence ID" value="NZ_CP048877.1"/>
</dbReference>
<dbReference type="EMBL" id="CP048877">
    <property type="protein sequence ID" value="QIJ72807.1"/>
    <property type="molecule type" value="Genomic_DNA"/>
</dbReference>
<evidence type="ECO:0000313" key="2">
    <source>
        <dbReference type="EMBL" id="QIJ72807.1"/>
    </source>
</evidence>
<dbReference type="KEGG" id="tav:G4V39_00005"/>
<sequence length="182" mass="21689">MSIEKQLEQKKEVILKRWFEKIVSSYPTETASFLKRHMDDIENPVAYRIHEGIEGIFDQLLQSDVIDPQQVSYFLDRIVRVRAIQDFTPSQALYFLVQLKSVIRKELRGSDPDELMEFFFRIDELILKAFDVYVSCREKLYELKVDEWKRKAYLLLKRANMIYDPEPDNPNSRNTDSLCEAR</sequence>
<dbReference type="Pfam" id="PF14361">
    <property type="entry name" value="RsbRD_N"/>
    <property type="match status" value="1"/>
</dbReference>
<accession>A0A6G7PZ00</accession>